<feature type="compositionally biased region" description="Low complexity" evidence="1">
    <location>
        <begin position="730"/>
        <end position="741"/>
    </location>
</feature>
<feature type="region of interest" description="Disordered" evidence="1">
    <location>
        <begin position="642"/>
        <end position="708"/>
    </location>
</feature>
<feature type="compositionally biased region" description="Basic and acidic residues" evidence="1">
    <location>
        <begin position="693"/>
        <end position="707"/>
    </location>
</feature>
<name>H0EIB2_GLAL7</name>
<dbReference type="PANTHER" id="PTHR31014:SF0">
    <property type="entry name" value="MITOCHONDRIAL TRANSLATION SYSTEM COMPONENT PET127-RELATED"/>
    <property type="match status" value="1"/>
</dbReference>
<gene>
    <name evidence="2" type="ORF">M7I_2266</name>
</gene>
<reference evidence="2 3" key="1">
    <citation type="journal article" date="2012" name="Eukaryot. Cell">
        <title>Genome sequence of the fungus Glarea lozoyensis: the first genome sequence of a species from the Helotiaceae family.</title>
        <authorList>
            <person name="Youssar L."/>
            <person name="Gruening B.A."/>
            <person name="Erxleben A."/>
            <person name="Guenther S."/>
            <person name="Huettel W."/>
        </authorList>
    </citation>
    <scope>NUCLEOTIDE SEQUENCE [LARGE SCALE GENOMIC DNA]</scope>
    <source>
        <strain evidence="3">ATCC 74030 / MF5533</strain>
    </source>
</reference>
<proteinExistence type="predicted"/>
<feature type="region of interest" description="Disordered" evidence="1">
    <location>
        <begin position="730"/>
        <end position="815"/>
    </location>
</feature>
<protein>
    <submittedName>
        <fullName evidence="2">Putative mRNA degradation protein, mitochondrial</fullName>
    </submittedName>
</protein>
<feature type="compositionally biased region" description="Basic and acidic residues" evidence="1">
    <location>
        <begin position="223"/>
        <end position="240"/>
    </location>
</feature>
<evidence type="ECO:0000313" key="2">
    <source>
        <dbReference type="EMBL" id="EHL01633.1"/>
    </source>
</evidence>
<feature type="compositionally biased region" description="Polar residues" evidence="1">
    <location>
        <begin position="800"/>
        <end position="815"/>
    </location>
</feature>
<feature type="region of interest" description="Disordered" evidence="1">
    <location>
        <begin position="902"/>
        <end position="947"/>
    </location>
</feature>
<feature type="region of interest" description="Disordered" evidence="1">
    <location>
        <begin position="115"/>
        <end position="204"/>
    </location>
</feature>
<organism evidence="2 3">
    <name type="scientific">Glarea lozoyensis (strain ATCC 74030 / MF5533)</name>
    <dbReference type="NCBI Taxonomy" id="1104152"/>
    <lineage>
        <taxon>Eukaryota</taxon>
        <taxon>Fungi</taxon>
        <taxon>Dikarya</taxon>
        <taxon>Ascomycota</taxon>
        <taxon>Pezizomycotina</taxon>
        <taxon>Leotiomycetes</taxon>
        <taxon>Helotiales</taxon>
        <taxon>Helotiaceae</taxon>
        <taxon>Glarea</taxon>
    </lineage>
</organism>
<dbReference type="GO" id="GO:0000964">
    <property type="term" value="P:mitochondrial RNA 5'-end processing"/>
    <property type="evidence" value="ECO:0007669"/>
    <property type="project" value="TreeGrafter"/>
</dbReference>
<dbReference type="HOGENOM" id="CLU_003477_1_0_1"/>
<dbReference type="PANTHER" id="PTHR31014">
    <property type="entry name" value="MITOCHONDRIAL TRANSLATION SYSTEM COMPONENT PET127-RELATED"/>
    <property type="match status" value="1"/>
</dbReference>
<dbReference type="InParanoid" id="H0EIB2"/>
<dbReference type="OrthoDB" id="10249045at2759"/>
<evidence type="ECO:0000256" key="1">
    <source>
        <dbReference type="SAM" id="MobiDB-lite"/>
    </source>
</evidence>
<feature type="compositionally biased region" description="Basic and acidic residues" evidence="1">
    <location>
        <begin position="658"/>
        <end position="667"/>
    </location>
</feature>
<accession>H0EIB2</accession>
<feature type="compositionally biased region" description="Acidic residues" evidence="1">
    <location>
        <begin position="766"/>
        <end position="777"/>
    </location>
</feature>
<dbReference type="InterPro" id="IPR013943">
    <property type="entry name" value="Pet127"/>
</dbReference>
<feature type="compositionally biased region" description="Basic and acidic residues" evidence="1">
    <location>
        <begin position="73"/>
        <end position="99"/>
    </location>
</feature>
<dbReference type="Pfam" id="PF08634">
    <property type="entry name" value="Pet127"/>
    <property type="match status" value="1"/>
</dbReference>
<feature type="compositionally biased region" description="Polar residues" evidence="1">
    <location>
        <begin position="148"/>
        <end position="158"/>
    </location>
</feature>
<feature type="compositionally biased region" description="Basic and acidic residues" evidence="1">
    <location>
        <begin position="183"/>
        <end position="192"/>
    </location>
</feature>
<feature type="region of interest" description="Disordered" evidence="1">
    <location>
        <begin position="47"/>
        <end position="99"/>
    </location>
</feature>
<dbReference type="Proteomes" id="UP000005446">
    <property type="component" value="Unassembled WGS sequence"/>
</dbReference>
<comment type="caution">
    <text evidence="2">The sequence shown here is derived from an EMBL/GenBank/DDBJ whole genome shotgun (WGS) entry which is preliminary data.</text>
</comment>
<dbReference type="EMBL" id="AGUE01000047">
    <property type="protein sequence ID" value="EHL01633.1"/>
    <property type="molecule type" value="Genomic_DNA"/>
</dbReference>
<sequence length="947" mass="105620">MSYTCHKSYIGWWFWMLPGQVLFSKLVKSLRSLLPYTLRDPSNQLHLAPGRRVPVRSFQSSRKSPERLLTIKRPGDPKKARSLRQARDKAEESQAESWDKQLRKLKEAFVAEQDGGDLTLTKEQRGDVVGSSDTPPKPSKQKKKSDNVAGSSDTSTKPSKQEEKSGGVGSANTSPKPSKQKKKPESPTKTNDKTGATASAGLEASNIEDAFERIGNKLTLKKSPRDEDIHAAKKQADPKNKGSIGLQVDATAKSGIVLPPRPSQSALRKRRLALHKKDGRHRVGKGSKSKAAKFSVVRAVKATTHNAIEGLSSNGRVVGTIDTSALKLNAVDRELPPVPRLSYGLDRVLFNPGVYHLQDPRSQVYNFDPYLQKIMPVAEFDFTLLKRFVTSSRDQNLLQATKDEGKKYTGSTSSMTWKDGVYAIDADKEFDTSNVLSMLDDYEKYRKSNSESVSETSRTESEAYHYSTMGDFLMRSQLDAYDPRVPGSGMFDLKTRAVISIRMDVAAYEEGKDYEIRNRHGEWHLPEMDLALHGTDDLTLGDSEFKTSLQLLNTVLDRATARWPEQSLRLFVETRGKKGDPTYMYIFAKPVEESRIEAIQSSNKAKIEEFERRVLGLSSEDPESVEQVVSEWEALRSDIQNNLVQDEDDTGSSVGTKAPEETVHVNEEAPPSPWNDRNTEIASSTESVEDITNEVREAERQSVDKPTGRSLSETLWNLIPSFRKASAESSISEAPSASTSSVDDTNAQSGPSTSDTTTASNSNQEFIDEDAAQPEDSVDGKIKDLTSEEENSNDAEFAANASSVTASSDKSPPAESQSNVLAMYLTIRNKVNGGVVTRPNNLQSSDTWTVEYALAEVADPKKAKLLYDACKVRRKMVYYRSKDGETLWNQKFMADIRRYTAEGKAHRQRADKSQTSEPPKVLKIDPEDLKNWQRWTEKRSPEEKREQ</sequence>
<dbReference type="AlphaFoldDB" id="H0EIB2"/>
<feature type="compositionally biased region" description="Low complexity" evidence="1">
    <location>
        <begin position="752"/>
        <end position="763"/>
    </location>
</feature>
<feature type="compositionally biased region" description="Polar residues" evidence="1">
    <location>
        <begin position="742"/>
        <end position="751"/>
    </location>
</feature>
<feature type="region of interest" description="Disordered" evidence="1">
    <location>
        <begin position="218"/>
        <end position="243"/>
    </location>
</feature>
<keyword evidence="3" id="KW-1185">Reference proteome</keyword>
<evidence type="ECO:0000313" key="3">
    <source>
        <dbReference type="Proteomes" id="UP000005446"/>
    </source>
</evidence>
<dbReference type="GO" id="GO:0005740">
    <property type="term" value="C:mitochondrial envelope"/>
    <property type="evidence" value="ECO:0007669"/>
    <property type="project" value="TreeGrafter"/>
</dbReference>